<accession>T1AUI5</accession>
<organism evidence="2">
    <name type="scientific">mine drainage metagenome</name>
    <dbReference type="NCBI Taxonomy" id="410659"/>
    <lineage>
        <taxon>unclassified sequences</taxon>
        <taxon>metagenomes</taxon>
        <taxon>ecological metagenomes</taxon>
    </lineage>
</organism>
<protein>
    <submittedName>
        <fullName evidence="2">Uncharacterized protein</fullName>
    </submittedName>
</protein>
<reference evidence="2" key="2">
    <citation type="journal article" date="2014" name="ISME J.">
        <title>Microbial stratification in low pH oxic and suboxic macroscopic growths along an acid mine drainage.</title>
        <authorList>
            <person name="Mendez-Garcia C."/>
            <person name="Mesa V."/>
            <person name="Sprenger R.R."/>
            <person name="Richter M."/>
            <person name="Diez M.S."/>
            <person name="Solano J."/>
            <person name="Bargiela R."/>
            <person name="Golyshina O.V."/>
            <person name="Manteca A."/>
            <person name="Ramos J.L."/>
            <person name="Gallego J.R."/>
            <person name="Llorente I."/>
            <person name="Martins Dos Santos V.A."/>
            <person name="Jensen O.N."/>
            <person name="Pelaez A.I."/>
            <person name="Sanchez J."/>
            <person name="Ferrer M."/>
        </authorList>
    </citation>
    <scope>NUCLEOTIDE SEQUENCE</scope>
</reference>
<comment type="caution">
    <text evidence="2">The sequence shown here is derived from an EMBL/GenBank/DDBJ whole genome shotgun (WGS) entry which is preliminary data.</text>
</comment>
<evidence type="ECO:0000313" key="2">
    <source>
        <dbReference type="EMBL" id="EQD44354.1"/>
    </source>
</evidence>
<dbReference type="AlphaFoldDB" id="T1AUI5"/>
<dbReference type="EMBL" id="AUZY01008924">
    <property type="protein sequence ID" value="EQD44354.1"/>
    <property type="molecule type" value="Genomic_DNA"/>
</dbReference>
<sequence>MARTRRKIVGRSDGGSFFALPHAVLESPSYRMLSAHAVKLLCDLGSQYKGGNNGGLCATWSLMHARGWKSRDTLGHALAELLHFGLIERTRQGGLHQCSLYALTWHAIDDCKGKLDCAPTRVPSGKWRQPQVAMLKPERKNRTPSPAGVSIRHGLRVNSPRIVELSTRPACQS</sequence>
<proteinExistence type="predicted"/>
<gene>
    <name evidence="2" type="ORF">B1B_13555</name>
    <name evidence="1" type="ORF">B2A_12567</name>
</gene>
<dbReference type="EMBL" id="AUZZ01009068">
    <property type="protein sequence ID" value="EQD35044.1"/>
    <property type="molecule type" value="Genomic_DNA"/>
</dbReference>
<reference evidence="2" key="1">
    <citation type="submission" date="2013-08" db="EMBL/GenBank/DDBJ databases">
        <authorList>
            <person name="Mendez C."/>
            <person name="Richter M."/>
            <person name="Ferrer M."/>
            <person name="Sanchez J."/>
        </authorList>
    </citation>
    <scope>NUCLEOTIDE SEQUENCE</scope>
</reference>
<evidence type="ECO:0000313" key="1">
    <source>
        <dbReference type="EMBL" id="EQD35044.1"/>
    </source>
</evidence>
<name>T1AUI5_9ZZZZ</name>